<name>A0AC61NPM9_9BACT</name>
<gene>
    <name evidence="1" type="ORF">K4L44_07250</name>
</gene>
<evidence type="ECO:0000313" key="1">
    <source>
        <dbReference type="EMBL" id="QZE15620.1"/>
    </source>
</evidence>
<organism evidence="1 2">
    <name type="scientific">Halosquirtibacter laminarini</name>
    <dbReference type="NCBI Taxonomy" id="3374600"/>
    <lineage>
        <taxon>Bacteria</taxon>
        <taxon>Pseudomonadati</taxon>
        <taxon>Bacteroidota</taxon>
        <taxon>Bacteroidia</taxon>
        <taxon>Marinilabiliales</taxon>
        <taxon>Prolixibacteraceae</taxon>
        <taxon>Halosquirtibacter</taxon>
    </lineage>
</organism>
<accession>A0AC61NPM9</accession>
<dbReference type="Proteomes" id="UP000826212">
    <property type="component" value="Chromosome"/>
</dbReference>
<sequence>MKKITGIIGSLCLLLLLHINSQAEEITLYNSEGEPVAYIDTDDQDLPIFLWNGTAVAYLSTEDDGFDIYGYNGKHLGWYEEGLVYNHKGYIVGFKEGAMDIYTGFEGIKSIKDITPIKDFKEHAPFKPIYHDRFSNQSFALFLRRGKD</sequence>
<proteinExistence type="predicted"/>
<evidence type="ECO:0000313" key="2">
    <source>
        <dbReference type="Proteomes" id="UP000826212"/>
    </source>
</evidence>
<dbReference type="EMBL" id="CP081303">
    <property type="protein sequence ID" value="QZE15620.1"/>
    <property type="molecule type" value="Genomic_DNA"/>
</dbReference>
<protein>
    <submittedName>
        <fullName evidence="1">Uncharacterized protein</fullName>
    </submittedName>
</protein>
<reference evidence="1" key="1">
    <citation type="submission" date="2021-08" db="EMBL/GenBank/DDBJ databases">
        <title>Novel anaerobic bacterium isolated from sea squirt in East Sea, Republic of Korea.</title>
        <authorList>
            <person name="Nguyen T.H."/>
            <person name="Li Z."/>
            <person name="Lee Y.-J."/>
            <person name="Ko J."/>
            <person name="Kim S.-G."/>
        </authorList>
    </citation>
    <scope>NUCLEOTIDE SEQUENCE</scope>
    <source>
        <strain evidence="1">KCTC 25031</strain>
    </source>
</reference>
<keyword evidence="2" id="KW-1185">Reference proteome</keyword>